<dbReference type="RefSeq" id="WP_305894415.1">
    <property type="nucleotide sequence ID" value="NZ_JAUZVZ010000020.1"/>
</dbReference>
<keyword evidence="1" id="KW-0732">Signal</keyword>
<dbReference type="Proteomes" id="UP001231616">
    <property type="component" value="Unassembled WGS sequence"/>
</dbReference>
<feature type="chain" id="PRO_5046903334" evidence="1">
    <location>
        <begin position="22"/>
        <end position="405"/>
    </location>
</feature>
<reference evidence="2 3" key="1">
    <citation type="submission" date="2023-08" db="EMBL/GenBank/DDBJ databases">
        <authorList>
            <person name="Joshi A."/>
            <person name="Thite S."/>
        </authorList>
    </citation>
    <scope>NUCLEOTIDE SEQUENCE [LARGE SCALE GENOMIC DNA]</scope>
    <source>
        <strain evidence="2 3">AC40</strain>
    </source>
</reference>
<name>A0ABT9H1H7_9GAMM</name>
<proteinExistence type="predicted"/>
<comment type="caution">
    <text evidence="2">The sequence shown here is derived from an EMBL/GenBank/DDBJ whole genome shotgun (WGS) entry which is preliminary data.</text>
</comment>
<protein>
    <submittedName>
        <fullName evidence="2">Uncharacterized protein</fullName>
    </submittedName>
</protein>
<evidence type="ECO:0000313" key="3">
    <source>
        <dbReference type="Proteomes" id="UP001231616"/>
    </source>
</evidence>
<evidence type="ECO:0000256" key="1">
    <source>
        <dbReference type="SAM" id="SignalP"/>
    </source>
</evidence>
<gene>
    <name evidence="2" type="ORF">Q3O60_13210</name>
</gene>
<sequence>MAVMKTMLLSSMLVVSVQVQAYGWSGPEPFRLERLDGRSFMLNEESFLHRSSFQAMPVVRMQDTWADDGWYGTAGSTRSREFYVQSHLQKRVQFDVPMFVGVRFRRDEDLDGRFDRTLFGSGYASADGRLELGVWGDVQGSKEQIDLQVEGVWRPRANQWLRATVISPDAMYNSKTYDSSFYQRKPLTLHLAAGTSFAAGQQLYGFTNLNRQMEYHQPELEQQWTDKQYSAGIGWLLPVSANWQIGLQSQGLYGLRQQLQGDALVLQLRRQFSDTSLELQSRQSQRIDYWGGVRYLTLREQDQTQLTQLQMLEQRDEWMLYGGFAWNWRDWIRLKPALMLSYADIKGQRPDDDEPLDFSGIMAKLVPMVEFLLHQQSGAVIRVNPTIELHNLSFGGGNVQVHIPF</sequence>
<accession>A0ABT9H1H7</accession>
<feature type="signal peptide" evidence="1">
    <location>
        <begin position="1"/>
        <end position="21"/>
    </location>
</feature>
<organism evidence="2 3">
    <name type="scientific">Alkalimonas collagenimarina</name>
    <dbReference type="NCBI Taxonomy" id="400390"/>
    <lineage>
        <taxon>Bacteria</taxon>
        <taxon>Pseudomonadati</taxon>
        <taxon>Pseudomonadota</taxon>
        <taxon>Gammaproteobacteria</taxon>
        <taxon>Alkalimonas</taxon>
    </lineage>
</organism>
<dbReference type="EMBL" id="JAUZVZ010000020">
    <property type="protein sequence ID" value="MDP4537150.1"/>
    <property type="molecule type" value="Genomic_DNA"/>
</dbReference>
<evidence type="ECO:0000313" key="2">
    <source>
        <dbReference type="EMBL" id="MDP4537150.1"/>
    </source>
</evidence>
<keyword evidence="3" id="KW-1185">Reference proteome</keyword>